<accession>A0ABR7AL54</accession>
<comment type="caution">
    <text evidence="1">The sequence shown here is derived from an EMBL/GenBank/DDBJ whole genome shotgun (WGS) entry which is preliminary data.</text>
</comment>
<reference evidence="1 2" key="1">
    <citation type="submission" date="2020-08" db="EMBL/GenBank/DDBJ databases">
        <title>Putative novel bacterial strains isolated from necrotic wheat leaf tissues caused by Xanthomonas translucens.</title>
        <authorList>
            <person name="Tambong J.T."/>
        </authorList>
    </citation>
    <scope>NUCLEOTIDE SEQUENCE [LARGE SCALE GENOMIC DNA]</scope>
    <source>
        <strain evidence="2">DOAB 1063</strain>
    </source>
</reference>
<dbReference type="Proteomes" id="UP000597613">
    <property type="component" value="Unassembled WGS sequence"/>
</dbReference>
<organism evidence="1 2">
    <name type="scientific">Sphingomonas albertensis</name>
    <dbReference type="NCBI Taxonomy" id="2762591"/>
    <lineage>
        <taxon>Bacteria</taxon>
        <taxon>Pseudomonadati</taxon>
        <taxon>Pseudomonadota</taxon>
        <taxon>Alphaproteobacteria</taxon>
        <taxon>Sphingomonadales</taxon>
        <taxon>Sphingomonadaceae</taxon>
        <taxon>Sphingomonas</taxon>
    </lineage>
</organism>
<gene>
    <name evidence="1" type="ORF">H8S47_05700</name>
</gene>
<keyword evidence="2" id="KW-1185">Reference proteome</keyword>
<evidence type="ECO:0000313" key="2">
    <source>
        <dbReference type="Proteomes" id="UP000597613"/>
    </source>
</evidence>
<protein>
    <submittedName>
        <fullName evidence="1">Uncharacterized protein</fullName>
    </submittedName>
</protein>
<proteinExistence type="predicted"/>
<sequence length="321" mass="35019">MDDPDLREVDPRRLAETKRRIEIVREYAKIQRPSGADAKLAASALGMSTSNFSRLVKSWREHGRLKAGVTFERRSRAVTSSAKGIPHTSRTAVERAVETAGPMARFTDVVAAAAGACEMDGTLCPSNATIWLIMNDVRSRNGVDIASSSPSILVARCTLDLPVRIGRSARLPHLLFGVALPEMRVISATPVFSHASKADFVSFARDLLSRYGAAADGRPLLADGVTLGEERLPDDLATIDVRHPGSKAFNLLRTAIGSKLDTIGIATPSRTRVPERLEWMRRVDQNEALDAIRHAVMRHNIGRPNAPLFKLRTKDTVITSG</sequence>
<dbReference type="EMBL" id="JACONT010000008">
    <property type="protein sequence ID" value="MBC3941180.1"/>
    <property type="molecule type" value="Genomic_DNA"/>
</dbReference>
<name>A0ABR7AL54_9SPHN</name>
<evidence type="ECO:0000313" key="1">
    <source>
        <dbReference type="EMBL" id="MBC3941180.1"/>
    </source>
</evidence>
<dbReference type="RefSeq" id="WP_187502956.1">
    <property type="nucleotide sequence ID" value="NZ_CP162536.1"/>
</dbReference>